<dbReference type="Proteomes" id="UP000595437">
    <property type="component" value="Chromosome 17"/>
</dbReference>
<evidence type="ECO:0000313" key="1">
    <source>
        <dbReference type="EMBL" id="QQP34564.1"/>
    </source>
</evidence>
<dbReference type="EMBL" id="CP045906">
    <property type="protein sequence ID" value="QQP34564.1"/>
    <property type="molecule type" value="Genomic_DNA"/>
</dbReference>
<keyword evidence="2" id="KW-1185">Reference proteome</keyword>
<organism evidence="1 2">
    <name type="scientific">Caligus rogercresseyi</name>
    <name type="common">Sea louse</name>
    <dbReference type="NCBI Taxonomy" id="217165"/>
    <lineage>
        <taxon>Eukaryota</taxon>
        <taxon>Metazoa</taxon>
        <taxon>Ecdysozoa</taxon>
        <taxon>Arthropoda</taxon>
        <taxon>Crustacea</taxon>
        <taxon>Multicrustacea</taxon>
        <taxon>Hexanauplia</taxon>
        <taxon>Copepoda</taxon>
        <taxon>Siphonostomatoida</taxon>
        <taxon>Caligidae</taxon>
        <taxon>Caligus</taxon>
    </lineage>
</organism>
<accession>A0A7T8GMK5</accession>
<sequence>LDLSGGILRVRCPGPERVFVLELRKNDRVLGFWREEGSTAEVYEFSMGKMIDRYSETNEIVVVTSGGYIWKCVYPLS</sequence>
<name>A0A7T8GMK5_CALRO</name>
<dbReference type="AlphaFoldDB" id="A0A7T8GMK5"/>
<feature type="non-terminal residue" evidence="1">
    <location>
        <position position="1"/>
    </location>
</feature>
<reference evidence="2" key="1">
    <citation type="submission" date="2021-01" db="EMBL/GenBank/DDBJ databases">
        <title>Caligus Genome Assembly.</title>
        <authorList>
            <person name="Gallardo-Escarate C."/>
        </authorList>
    </citation>
    <scope>NUCLEOTIDE SEQUENCE [LARGE SCALE GENOMIC DNA]</scope>
</reference>
<protein>
    <submittedName>
        <fullName evidence="1">Uncharacterized protein</fullName>
    </submittedName>
</protein>
<evidence type="ECO:0000313" key="2">
    <source>
        <dbReference type="Proteomes" id="UP000595437"/>
    </source>
</evidence>
<proteinExistence type="predicted"/>
<gene>
    <name evidence="1" type="ORF">FKW44_022484</name>
</gene>